<sequence length="97" mass="9901">MSRGGRSAELTYFGVAVRGIAPGVQQADLSPGRVIEPIDALANATVLQRAATAPGIHGGVSGPPHTQSFAAMADTGLPAVQRAAARYDPAPGRQARR</sequence>
<reference evidence="1 2" key="1">
    <citation type="submission" date="2018-01" db="EMBL/GenBank/DDBJ databases">
        <title>Genomic Encyclopedia of Type Strains, Phase III (KMG-III): the genomes of soil and plant-associated and newly described type strains.</title>
        <authorList>
            <person name="Whitman W."/>
        </authorList>
    </citation>
    <scope>NUCLEOTIDE SEQUENCE [LARGE SCALE GENOMIC DNA]</scope>
    <source>
        <strain evidence="1 2">HKI456</strain>
    </source>
</reference>
<dbReference type="EMBL" id="PRDW01000002">
    <property type="protein sequence ID" value="PPB84794.1"/>
    <property type="molecule type" value="Genomic_DNA"/>
</dbReference>
<accession>A0A2P5KDM1</accession>
<dbReference type="AlphaFoldDB" id="A0A2P5KDM1"/>
<keyword evidence="2" id="KW-1185">Reference proteome</keyword>
<dbReference type="Proteomes" id="UP000243096">
    <property type="component" value="Unassembled WGS sequence"/>
</dbReference>
<dbReference type="RefSeq" id="WP_104076500.1">
    <property type="nucleotide sequence ID" value="NZ_CP062178.1"/>
</dbReference>
<gene>
    <name evidence="1" type="ORF">B0O95_102195</name>
</gene>
<name>A0A2P5KDM1_9BURK</name>
<proteinExistence type="predicted"/>
<evidence type="ECO:0000313" key="2">
    <source>
        <dbReference type="Proteomes" id="UP000243096"/>
    </source>
</evidence>
<comment type="caution">
    <text evidence="1">The sequence shown here is derived from an EMBL/GenBank/DDBJ whole genome shotgun (WGS) entry which is preliminary data.</text>
</comment>
<protein>
    <submittedName>
        <fullName evidence="1">Uncharacterized protein</fullName>
    </submittedName>
</protein>
<evidence type="ECO:0000313" key="1">
    <source>
        <dbReference type="EMBL" id="PPB84794.1"/>
    </source>
</evidence>
<organism evidence="1 2">
    <name type="scientific">Mycetohabitans endofungorum</name>
    <dbReference type="NCBI Taxonomy" id="417203"/>
    <lineage>
        <taxon>Bacteria</taxon>
        <taxon>Pseudomonadati</taxon>
        <taxon>Pseudomonadota</taxon>
        <taxon>Betaproteobacteria</taxon>
        <taxon>Burkholderiales</taxon>
        <taxon>Burkholderiaceae</taxon>
        <taxon>Mycetohabitans</taxon>
    </lineage>
</organism>